<feature type="active site" description="Nucleophile" evidence="4">
    <location>
        <position position="311"/>
    </location>
</feature>
<evidence type="ECO:0000256" key="2">
    <source>
        <dbReference type="ARBA" id="ARBA00022801"/>
    </source>
</evidence>
<evidence type="ECO:0000256" key="4">
    <source>
        <dbReference type="PROSITE-ProRule" id="PRU01100"/>
    </source>
</evidence>
<dbReference type="PROSITE" id="PS51764">
    <property type="entry name" value="GH26"/>
    <property type="match status" value="1"/>
</dbReference>
<organism evidence="8 11">
    <name type="scientific">Puccinia coronata f. sp. avenae</name>
    <dbReference type="NCBI Taxonomy" id="200324"/>
    <lineage>
        <taxon>Eukaryota</taxon>
        <taxon>Fungi</taxon>
        <taxon>Dikarya</taxon>
        <taxon>Basidiomycota</taxon>
        <taxon>Pucciniomycotina</taxon>
        <taxon>Pucciniomycetes</taxon>
        <taxon>Pucciniales</taxon>
        <taxon>Pucciniaceae</taxon>
        <taxon>Puccinia</taxon>
    </lineage>
</organism>
<proteinExistence type="inferred from homology"/>
<dbReference type="STRING" id="200324.A0A2N5SUN7"/>
<dbReference type="InterPro" id="IPR022790">
    <property type="entry name" value="GH26_dom"/>
</dbReference>
<comment type="caution">
    <text evidence="8">The sequence shown here is derived from an EMBL/GenBank/DDBJ whole genome shotgun (WGS) entry which is preliminary data.</text>
</comment>
<dbReference type="EMBL" id="PGCJ01000231">
    <property type="protein sequence ID" value="PLW36925.1"/>
    <property type="molecule type" value="Genomic_DNA"/>
</dbReference>
<protein>
    <recommendedName>
        <fullName evidence="7">GH26 domain-containing protein</fullName>
    </recommendedName>
</protein>
<name>A0A2N5SUN7_9BASI</name>
<evidence type="ECO:0000313" key="10">
    <source>
        <dbReference type="Proteomes" id="UP000235388"/>
    </source>
</evidence>
<dbReference type="GO" id="GO:0016985">
    <property type="term" value="F:mannan endo-1,4-beta-mannosidase activity"/>
    <property type="evidence" value="ECO:0007669"/>
    <property type="project" value="InterPro"/>
</dbReference>
<dbReference type="InterPro" id="IPR000805">
    <property type="entry name" value="Glyco_hydro_26"/>
</dbReference>
<evidence type="ECO:0000256" key="5">
    <source>
        <dbReference type="SAM" id="MobiDB-lite"/>
    </source>
</evidence>
<comment type="similarity">
    <text evidence="1 4">Belongs to the glycosyl hydrolase 26 family.</text>
</comment>
<keyword evidence="6" id="KW-0732">Signal</keyword>
<feature type="chain" id="PRO_5015083628" description="GH26 domain-containing protein" evidence="6">
    <location>
        <begin position="30"/>
        <end position="501"/>
    </location>
</feature>
<gene>
    <name evidence="9" type="ORF">PCANC_21227</name>
    <name evidence="8" type="ORF">PCASD_13321</name>
</gene>
<keyword evidence="2 4" id="KW-0378">Hydrolase</keyword>
<dbReference type="SUPFAM" id="SSF51445">
    <property type="entry name" value="(Trans)glycosidases"/>
    <property type="match status" value="1"/>
</dbReference>
<evidence type="ECO:0000313" key="9">
    <source>
        <dbReference type="EMBL" id="PLW36925.1"/>
    </source>
</evidence>
<feature type="domain" description="GH26" evidence="7">
    <location>
        <begin position="5"/>
        <end position="390"/>
    </location>
</feature>
<dbReference type="PANTHER" id="PTHR40079:SF4">
    <property type="entry name" value="GH26 DOMAIN-CONTAINING PROTEIN-RELATED"/>
    <property type="match status" value="1"/>
</dbReference>
<evidence type="ECO:0000256" key="1">
    <source>
        <dbReference type="ARBA" id="ARBA00007754"/>
    </source>
</evidence>
<dbReference type="InterPro" id="IPR017853">
    <property type="entry name" value="GH"/>
</dbReference>
<dbReference type="Gene3D" id="3.20.20.80">
    <property type="entry name" value="Glycosidases"/>
    <property type="match status" value="1"/>
</dbReference>
<keyword evidence="10" id="KW-1185">Reference proteome</keyword>
<dbReference type="AlphaFoldDB" id="A0A2N5SUN7"/>
<reference evidence="10 11" key="1">
    <citation type="submission" date="2017-11" db="EMBL/GenBank/DDBJ databases">
        <title>De novo assembly and phasing of dikaryotic genomes from two isolates of Puccinia coronata f. sp. avenae, the causal agent of oat crown rust.</title>
        <authorList>
            <person name="Miller M.E."/>
            <person name="Zhang Y."/>
            <person name="Omidvar V."/>
            <person name="Sperschneider J."/>
            <person name="Schwessinger B."/>
            <person name="Raley C."/>
            <person name="Palmer J.M."/>
            <person name="Garnica D."/>
            <person name="Upadhyaya N."/>
            <person name="Rathjen J."/>
            <person name="Taylor J.M."/>
            <person name="Park R.F."/>
            <person name="Dodds P.N."/>
            <person name="Hirsch C.D."/>
            <person name="Kianian S.F."/>
            <person name="Figueroa M."/>
        </authorList>
    </citation>
    <scope>NUCLEOTIDE SEQUENCE [LARGE SCALE GENOMIC DNA]</scope>
    <source>
        <strain evidence="9">12NC29</strain>
        <strain evidence="8">12SD80</strain>
    </source>
</reference>
<accession>A0A2N5SUN7</accession>
<evidence type="ECO:0000313" key="8">
    <source>
        <dbReference type="EMBL" id="PLW16936.1"/>
    </source>
</evidence>
<dbReference type="Proteomes" id="UP000235392">
    <property type="component" value="Unassembled WGS sequence"/>
</dbReference>
<dbReference type="EMBL" id="PGCI01000761">
    <property type="protein sequence ID" value="PLW16936.1"/>
    <property type="molecule type" value="Genomic_DNA"/>
</dbReference>
<evidence type="ECO:0000259" key="7">
    <source>
        <dbReference type="PROSITE" id="PS51764"/>
    </source>
</evidence>
<sequence>MCQHTSSSSVTRMLAGLLLLHHLFLFAAAQDPTATGPATGPGTPVTTSGGSRALNERDQVYFGIWPNSDKGYSDTPALINQRLGFNSSVFQIAQLIPLPLYNYTTGAGGPAPEYLVEQTQTDAAVFLTVYPTGYDTVTDDDLKLLGLQLQGYTEVMNRTVFLRFAPEMQGQWNPYGFQPTKFLQLWRRMYAAIKSAAPRTAIVWAPNTPQSYPYGQSSANLDPADLALLDTDHDGKVTNTDDPFSPFYPGDDQVDWIGLSTYYKGPNFQNVNVPQPGGYCASVMNGTSPTSTFNWYDMYCNKPGKACMIAESGAAFHVAAANAQASTAKSIVDLQRAWWQDCITSPSLVQTFPRLKLHMHFEHEKSESDGGVSDLRDYRLSNDTATLEAFKQDFSAVSASFVVSSFRPLPPGVPVSGRPNGNPNSPIPAVPGQPGQPGVPGLPGQTQGIVFQTQRNPVVTGPPTLFGRTRKSAAHALRPGSSLAILSLGTSAAYLLIFSLT</sequence>
<feature type="signal peptide" evidence="6">
    <location>
        <begin position="1"/>
        <end position="29"/>
    </location>
</feature>
<dbReference type="Proteomes" id="UP000235388">
    <property type="component" value="Unassembled WGS sequence"/>
</dbReference>
<dbReference type="GO" id="GO:0006080">
    <property type="term" value="P:substituted mannan metabolic process"/>
    <property type="evidence" value="ECO:0007669"/>
    <property type="project" value="InterPro"/>
</dbReference>
<evidence type="ECO:0000313" key="11">
    <source>
        <dbReference type="Proteomes" id="UP000235392"/>
    </source>
</evidence>
<dbReference type="PANTHER" id="PTHR40079">
    <property type="entry name" value="MANNAN ENDO-1,4-BETA-MANNOSIDASE E-RELATED"/>
    <property type="match status" value="1"/>
</dbReference>
<keyword evidence="3 4" id="KW-0326">Glycosidase</keyword>
<feature type="region of interest" description="Disordered" evidence="5">
    <location>
        <begin position="416"/>
        <end position="437"/>
    </location>
</feature>
<evidence type="ECO:0000256" key="3">
    <source>
        <dbReference type="ARBA" id="ARBA00023295"/>
    </source>
</evidence>
<dbReference type="OrthoDB" id="428177at2759"/>
<evidence type="ECO:0000256" key="6">
    <source>
        <dbReference type="SAM" id="SignalP"/>
    </source>
</evidence>
<feature type="active site" description="Proton donor" evidence="4">
    <location>
        <position position="167"/>
    </location>
</feature>